<feature type="domain" description="Flagellar hook-associated protein FlgK helical" evidence="8">
    <location>
        <begin position="100"/>
        <end position="312"/>
    </location>
</feature>
<dbReference type="AlphaFoldDB" id="A0A918MHP5"/>
<keyword evidence="6" id="KW-0975">Bacterial flagellum</keyword>
<sequence>MTLGSAMNMAMTGLSVSARLAELVSTNVANATTAGFVRREAEVSALVLGGQGAGVRISAVRRDLDPHLLAERRGADAALAAAQTLTRFQRAAESALGGAEDGTSLSGRIADLESALLSASGQPDSDNLLARVLSAAQSLTSQINAASQGIQALRGQADRAIASDVSLLNGALQKVQDMNSQIRSTAASGRDTAALQDLRQSTIDSIATIVPLRQVPRENGDIALYTTSGAALVEGRASVFGFAPTTTVTADQALGTGGLGGLTLNGRPLATDATGLVSGGSLSAHFAIRDQIAPGVQQGLDNLAKDLILRFQDTAVDATRTAGEAALFTEAGAPLNPNGLPGLAGRLDVNAAVDPAAGGAIWRLRAGLGAGNAGAIGDPSLLRALAGTLTQAGSFGKTAERQAADLMSATATSRLRAEDELAYASTRATSLQEQEAAKGVDTDQELQHLMQIERAYSANARMLQIVDQMLATLMEI</sequence>
<reference evidence="9" key="2">
    <citation type="submission" date="2020-09" db="EMBL/GenBank/DDBJ databases">
        <authorList>
            <person name="Sun Q."/>
            <person name="Kim S."/>
        </authorList>
    </citation>
    <scope>NUCLEOTIDE SEQUENCE</scope>
    <source>
        <strain evidence="9">KCTC 23714</strain>
    </source>
</reference>
<dbReference type="Pfam" id="PF22638">
    <property type="entry name" value="FlgK_D1"/>
    <property type="match status" value="1"/>
</dbReference>
<protein>
    <recommendedName>
        <fullName evidence="4">Flagellar hook-associated protein 1</fullName>
    </recommendedName>
</protein>
<evidence type="ECO:0000256" key="1">
    <source>
        <dbReference type="ARBA" id="ARBA00004365"/>
    </source>
</evidence>
<dbReference type="GO" id="GO:0009424">
    <property type="term" value="C:bacterial-type flagellum hook"/>
    <property type="evidence" value="ECO:0007669"/>
    <property type="project" value="InterPro"/>
</dbReference>
<evidence type="ECO:0000313" key="9">
    <source>
        <dbReference type="EMBL" id="GGW25508.1"/>
    </source>
</evidence>
<evidence type="ECO:0000256" key="3">
    <source>
        <dbReference type="ARBA" id="ARBA00009677"/>
    </source>
</evidence>
<evidence type="ECO:0000256" key="5">
    <source>
        <dbReference type="ARBA" id="ARBA00022525"/>
    </source>
</evidence>
<evidence type="ECO:0000313" key="10">
    <source>
        <dbReference type="Proteomes" id="UP000628984"/>
    </source>
</evidence>
<dbReference type="GO" id="GO:0005198">
    <property type="term" value="F:structural molecule activity"/>
    <property type="evidence" value="ECO:0007669"/>
    <property type="project" value="InterPro"/>
</dbReference>
<dbReference type="GO" id="GO:0005576">
    <property type="term" value="C:extracellular region"/>
    <property type="evidence" value="ECO:0007669"/>
    <property type="project" value="UniProtKB-SubCell"/>
</dbReference>
<dbReference type="EMBL" id="BMYQ01000002">
    <property type="protein sequence ID" value="GGW25508.1"/>
    <property type="molecule type" value="Genomic_DNA"/>
</dbReference>
<dbReference type="NCBIfam" id="TIGR02492">
    <property type="entry name" value="flgK_ends"/>
    <property type="match status" value="1"/>
</dbReference>
<evidence type="ECO:0000259" key="8">
    <source>
        <dbReference type="Pfam" id="PF22638"/>
    </source>
</evidence>
<dbReference type="SUPFAM" id="SSF64518">
    <property type="entry name" value="Phase 1 flagellin"/>
    <property type="match status" value="1"/>
</dbReference>
<evidence type="ECO:0000259" key="7">
    <source>
        <dbReference type="Pfam" id="PF06429"/>
    </source>
</evidence>
<feature type="domain" description="Flagellar basal-body/hook protein C-terminal" evidence="7">
    <location>
        <begin position="439"/>
        <end position="475"/>
    </location>
</feature>
<dbReference type="InterPro" id="IPR002371">
    <property type="entry name" value="FlgK"/>
</dbReference>
<dbReference type="RefSeq" id="WP_189632894.1">
    <property type="nucleotide sequence ID" value="NZ_BMYQ01000002.1"/>
</dbReference>
<dbReference type="GO" id="GO:0044780">
    <property type="term" value="P:bacterial-type flagellum assembly"/>
    <property type="evidence" value="ECO:0007669"/>
    <property type="project" value="InterPro"/>
</dbReference>
<reference evidence="9" key="1">
    <citation type="journal article" date="2014" name="Int. J. Syst. Evol. Microbiol.">
        <title>Complete genome sequence of Corynebacterium casei LMG S-19264T (=DSM 44701T), isolated from a smear-ripened cheese.</title>
        <authorList>
            <consortium name="US DOE Joint Genome Institute (JGI-PGF)"/>
            <person name="Walter F."/>
            <person name="Albersmeier A."/>
            <person name="Kalinowski J."/>
            <person name="Ruckert C."/>
        </authorList>
    </citation>
    <scope>NUCLEOTIDE SEQUENCE</scope>
    <source>
        <strain evidence="9">KCTC 23714</strain>
    </source>
</reference>
<accession>A0A918MHP5</accession>
<keyword evidence="5" id="KW-0964">Secreted</keyword>
<proteinExistence type="inferred from homology"/>
<dbReference type="InterPro" id="IPR053927">
    <property type="entry name" value="FlgK_helical"/>
</dbReference>
<comment type="subcellular location">
    <subcellularLocation>
        <location evidence="1">Bacterial flagellum</location>
    </subcellularLocation>
    <subcellularLocation>
        <location evidence="2">Secreted</location>
    </subcellularLocation>
</comment>
<keyword evidence="9" id="KW-0969">Cilium</keyword>
<evidence type="ECO:0000256" key="2">
    <source>
        <dbReference type="ARBA" id="ARBA00004613"/>
    </source>
</evidence>
<gene>
    <name evidence="9" type="ORF">GCM10011452_11590</name>
</gene>
<name>A0A918MHP5_9RHOB</name>
<organism evidence="9 10">
    <name type="scientific">Gemmobacter lanyuensis</name>
    <dbReference type="NCBI Taxonomy" id="1054497"/>
    <lineage>
        <taxon>Bacteria</taxon>
        <taxon>Pseudomonadati</taxon>
        <taxon>Pseudomonadota</taxon>
        <taxon>Alphaproteobacteria</taxon>
        <taxon>Rhodobacterales</taxon>
        <taxon>Paracoccaceae</taxon>
        <taxon>Gemmobacter</taxon>
    </lineage>
</organism>
<dbReference type="Proteomes" id="UP000628984">
    <property type="component" value="Unassembled WGS sequence"/>
</dbReference>
<evidence type="ECO:0000256" key="4">
    <source>
        <dbReference type="ARBA" id="ARBA00016244"/>
    </source>
</evidence>
<comment type="caution">
    <text evidence="9">The sequence shown here is derived from an EMBL/GenBank/DDBJ whole genome shotgun (WGS) entry which is preliminary data.</text>
</comment>
<keyword evidence="10" id="KW-1185">Reference proteome</keyword>
<comment type="similarity">
    <text evidence="3">Belongs to the flagella basal body rod proteins family.</text>
</comment>
<dbReference type="PANTHER" id="PTHR30033:SF1">
    <property type="entry name" value="FLAGELLAR HOOK-ASSOCIATED PROTEIN 1"/>
    <property type="match status" value="1"/>
</dbReference>
<dbReference type="PANTHER" id="PTHR30033">
    <property type="entry name" value="FLAGELLAR HOOK-ASSOCIATED PROTEIN 1"/>
    <property type="match status" value="1"/>
</dbReference>
<evidence type="ECO:0000256" key="6">
    <source>
        <dbReference type="ARBA" id="ARBA00023143"/>
    </source>
</evidence>
<keyword evidence="9" id="KW-0966">Cell projection</keyword>
<dbReference type="InterPro" id="IPR010930">
    <property type="entry name" value="Flg_bb/hook_C_dom"/>
</dbReference>
<keyword evidence="9" id="KW-0282">Flagellum</keyword>
<dbReference type="Pfam" id="PF06429">
    <property type="entry name" value="Flg_bbr_C"/>
    <property type="match status" value="1"/>
</dbReference>